<dbReference type="EMBL" id="JAKPBZ010000116">
    <property type="protein sequence ID" value="MCL2895338.1"/>
    <property type="molecule type" value="Genomic_DNA"/>
</dbReference>
<evidence type="ECO:0000313" key="1">
    <source>
        <dbReference type="EMBL" id="MCL2895338.1"/>
    </source>
</evidence>
<protein>
    <recommendedName>
        <fullName evidence="3">Transposase</fullName>
    </recommendedName>
</protein>
<sequence>METIADQLKRAGFEEGRQAGINQGLEQGMKTSALRIALQMLKNGMPPQQVQ</sequence>
<name>A0ABT0MZQ0_9GAMM</name>
<gene>
    <name evidence="1" type="ORF">MFP26_21945</name>
</gene>
<evidence type="ECO:0000313" key="2">
    <source>
        <dbReference type="Proteomes" id="UP001203069"/>
    </source>
</evidence>
<dbReference type="RefSeq" id="WP_249246322.1">
    <property type="nucleotide sequence ID" value="NZ_JAKPBZ010000116.1"/>
</dbReference>
<evidence type="ECO:0008006" key="3">
    <source>
        <dbReference type="Google" id="ProtNLM"/>
    </source>
</evidence>
<proteinExistence type="predicted"/>
<accession>A0ABT0MZQ0</accession>
<organism evidence="1 2">
    <name type="scientific">Brenneria tiliae</name>
    <dbReference type="NCBI Taxonomy" id="2914984"/>
    <lineage>
        <taxon>Bacteria</taxon>
        <taxon>Pseudomonadati</taxon>
        <taxon>Pseudomonadota</taxon>
        <taxon>Gammaproteobacteria</taxon>
        <taxon>Enterobacterales</taxon>
        <taxon>Pectobacteriaceae</taxon>
        <taxon>Brenneria</taxon>
    </lineage>
</organism>
<dbReference type="Proteomes" id="UP001203069">
    <property type="component" value="Unassembled WGS sequence"/>
</dbReference>
<keyword evidence="2" id="KW-1185">Reference proteome</keyword>
<reference evidence="1 2" key="1">
    <citation type="submission" date="2022-02" db="EMBL/GenBank/DDBJ databases">
        <title>Description of Brenneria tiliae sp. nov. isolated from symptomatic Tilia x moltkei and Tilia x europaea trees in the UK.</title>
        <authorList>
            <person name="Kile H."/>
        </authorList>
    </citation>
    <scope>NUCLEOTIDE SEQUENCE [LARGE SCALE GENOMIC DNA]</scope>
    <source>
        <strain evidence="1 2">MC1SB4.1</strain>
    </source>
</reference>
<comment type="caution">
    <text evidence="1">The sequence shown here is derived from an EMBL/GenBank/DDBJ whole genome shotgun (WGS) entry which is preliminary data.</text>
</comment>